<evidence type="ECO:0000313" key="4">
    <source>
        <dbReference type="Proteomes" id="UP000525298"/>
    </source>
</evidence>
<dbReference type="SUPFAM" id="SSF53850">
    <property type="entry name" value="Periplasmic binding protein-like II"/>
    <property type="match status" value="1"/>
</dbReference>
<dbReference type="Pfam" id="PF12727">
    <property type="entry name" value="PBP_like"/>
    <property type="match status" value="1"/>
</dbReference>
<dbReference type="InterPro" id="IPR024370">
    <property type="entry name" value="PBP_domain"/>
</dbReference>
<comment type="caution">
    <text evidence="3">The sequence shown here is derived from an EMBL/GenBank/DDBJ whole genome shotgun (WGS) entry which is preliminary data.</text>
</comment>
<dbReference type="InterPro" id="IPR041657">
    <property type="entry name" value="HTH_17"/>
</dbReference>
<dbReference type="RefSeq" id="WP_181551642.1">
    <property type="nucleotide sequence ID" value="NZ_JACDUS010000006.1"/>
</dbReference>
<dbReference type="AlphaFoldDB" id="A0A7W0HL63"/>
<dbReference type="InterPro" id="IPR010093">
    <property type="entry name" value="SinI_DNA-bd"/>
</dbReference>
<proteinExistence type="predicted"/>
<name>A0A7W0HL63_9BACT</name>
<evidence type="ECO:0000259" key="2">
    <source>
        <dbReference type="Pfam" id="PF12728"/>
    </source>
</evidence>
<accession>A0A7W0HL63</accession>
<dbReference type="PANTHER" id="PTHR38431:SF1">
    <property type="entry name" value="BLL2305 PROTEIN"/>
    <property type="match status" value="1"/>
</dbReference>
<protein>
    <submittedName>
        <fullName evidence="3">Excisionase family DNA binding protein</fullName>
    </submittedName>
</protein>
<evidence type="ECO:0000313" key="3">
    <source>
        <dbReference type="EMBL" id="MBA2881989.1"/>
    </source>
</evidence>
<gene>
    <name evidence="3" type="ORF">HNR65_002323</name>
</gene>
<dbReference type="PANTHER" id="PTHR38431">
    <property type="entry name" value="BLL2305 PROTEIN"/>
    <property type="match status" value="1"/>
</dbReference>
<sequence>MVTLLTTKQVAAYIGVNEKMVYSLVAEKGLPASKITGKWLFPRHLVDQWIEASTINYPDSPAKRLPETGLLIIVGSNDPLLDQTISWFNRQFPDHIAVFGNTGSMGGLRALRRECCHMAGSHLMEENGSEYNFSHAGREVGQMPAVVNFCRREQGLLVAKGNPGQLRSVADLHQAEIRVVNRGPETGTRLLFDRMLEQAGIDPQSLAGYENEVSRHIDVGIEILAGRADAGPGIRAVAGMLGLDFISLRWERYDMLISKDHFFDRPVQDFLAVFHDPGFQRMAAGWQGYDISLSGKMIFPGQ</sequence>
<keyword evidence="4" id="KW-1185">Reference proteome</keyword>
<evidence type="ECO:0000259" key="1">
    <source>
        <dbReference type="Pfam" id="PF12727"/>
    </source>
</evidence>
<reference evidence="3 4" key="1">
    <citation type="submission" date="2020-07" db="EMBL/GenBank/DDBJ databases">
        <title>Genomic Encyclopedia of Type Strains, Phase IV (KMG-IV): sequencing the most valuable type-strain genomes for metagenomic binning, comparative biology and taxonomic classification.</title>
        <authorList>
            <person name="Goeker M."/>
        </authorList>
    </citation>
    <scope>NUCLEOTIDE SEQUENCE [LARGE SCALE GENOMIC DNA]</scope>
    <source>
        <strain evidence="3 4">DSM 17721</strain>
    </source>
</reference>
<dbReference type="Proteomes" id="UP000525298">
    <property type="component" value="Unassembled WGS sequence"/>
</dbReference>
<dbReference type="NCBIfam" id="TIGR01764">
    <property type="entry name" value="excise"/>
    <property type="match status" value="1"/>
</dbReference>
<organism evidence="3 4">
    <name type="scientific">Desulfosalsimonas propionicica</name>
    <dbReference type="NCBI Taxonomy" id="332175"/>
    <lineage>
        <taxon>Bacteria</taxon>
        <taxon>Pseudomonadati</taxon>
        <taxon>Thermodesulfobacteriota</taxon>
        <taxon>Desulfobacteria</taxon>
        <taxon>Desulfobacterales</taxon>
        <taxon>Desulfosalsimonadaceae</taxon>
        <taxon>Desulfosalsimonas</taxon>
    </lineage>
</organism>
<feature type="domain" description="Helix-turn-helix" evidence="2">
    <location>
        <begin position="4"/>
        <end position="52"/>
    </location>
</feature>
<dbReference type="GO" id="GO:0003677">
    <property type="term" value="F:DNA binding"/>
    <property type="evidence" value="ECO:0007669"/>
    <property type="project" value="InterPro"/>
</dbReference>
<dbReference type="Pfam" id="PF12728">
    <property type="entry name" value="HTH_17"/>
    <property type="match status" value="1"/>
</dbReference>
<dbReference type="EMBL" id="JACDUS010000006">
    <property type="protein sequence ID" value="MBA2881989.1"/>
    <property type="molecule type" value="Genomic_DNA"/>
</dbReference>
<feature type="domain" description="PBP" evidence="1">
    <location>
        <begin position="88"/>
        <end position="274"/>
    </location>
</feature>